<organism evidence="1 2">
    <name type="scientific">Candidatus Shapirobacteria bacterium GW2011_GWE1_38_10</name>
    <dbReference type="NCBI Taxonomy" id="1618488"/>
    <lineage>
        <taxon>Bacteria</taxon>
        <taxon>Candidatus Shapironibacteriota</taxon>
    </lineage>
</organism>
<evidence type="ECO:0000313" key="2">
    <source>
        <dbReference type="Proteomes" id="UP000034231"/>
    </source>
</evidence>
<dbReference type="Proteomes" id="UP000034231">
    <property type="component" value="Unassembled WGS sequence"/>
</dbReference>
<dbReference type="Gene3D" id="3.40.50.150">
    <property type="entry name" value="Vaccinia Virus protein VP39"/>
    <property type="match status" value="1"/>
</dbReference>
<evidence type="ECO:0000313" key="1">
    <source>
        <dbReference type="EMBL" id="KKQ48821.1"/>
    </source>
</evidence>
<gene>
    <name evidence="1" type="ORF">US68_C0023G0006</name>
</gene>
<evidence type="ECO:0008006" key="3">
    <source>
        <dbReference type="Google" id="ProtNLM"/>
    </source>
</evidence>
<dbReference type="SUPFAM" id="SSF53335">
    <property type="entry name" value="S-adenosyl-L-methionine-dependent methyltransferases"/>
    <property type="match status" value="1"/>
</dbReference>
<comment type="caution">
    <text evidence="1">The sequence shown here is derived from an EMBL/GenBank/DDBJ whole genome shotgun (WGS) entry which is preliminary data.</text>
</comment>
<dbReference type="AlphaFoldDB" id="A0A0G0L817"/>
<reference evidence="1 2" key="1">
    <citation type="journal article" date="2015" name="Nature">
        <title>rRNA introns, odd ribosomes, and small enigmatic genomes across a large radiation of phyla.</title>
        <authorList>
            <person name="Brown C.T."/>
            <person name="Hug L.A."/>
            <person name="Thomas B.C."/>
            <person name="Sharon I."/>
            <person name="Castelle C.J."/>
            <person name="Singh A."/>
            <person name="Wilkins M.J."/>
            <person name="Williams K.H."/>
            <person name="Banfield J.F."/>
        </authorList>
    </citation>
    <scope>NUCLEOTIDE SEQUENCE [LARGE SCALE GENOMIC DNA]</scope>
</reference>
<protein>
    <recommendedName>
        <fullName evidence="3">Class I SAM-dependent methyltransferase</fullName>
    </recommendedName>
</protein>
<accession>A0A0G0L817</accession>
<sequence>MLPISLQTWIRGYKIILSYDYIKRRLNYRFLFGIIKKIHGELKSKNTPWLTVESIKIIENLAKASDVVLEFGSGSSTVWFSKHVKKTIIIEHDLQWYKISKKLTRSAGSKIKLHLAESKKKYLEIFNKIPDNSIDICLVDGEWRRDCLIGSFPKIKTGGVIILDNAETFIPKFWKSNSFQSGWKERGSLERDKVKTIINELKKWRFIVTSDVTQDTIFFIKNA</sequence>
<proteinExistence type="predicted"/>
<dbReference type="EMBL" id="LBTX01000023">
    <property type="protein sequence ID" value="KKQ48821.1"/>
    <property type="molecule type" value="Genomic_DNA"/>
</dbReference>
<name>A0A0G0L817_9BACT</name>
<dbReference type="InterPro" id="IPR029063">
    <property type="entry name" value="SAM-dependent_MTases_sf"/>
</dbReference>